<evidence type="ECO:0000313" key="4">
    <source>
        <dbReference type="Proteomes" id="UP000435112"/>
    </source>
</evidence>
<dbReference type="Proteomes" id="UP000434957">
    <property type="component" value="Unassembled WGS sequence"/>
</dbReference>
<accession>A0A6A4CCE0</accession>
<gene>
    <name evidence="1" type="ORF">PR002_g24451</name>
    <name evidence="2" type="ORF">PR003_g25783</name>
</gene>
<evidence type="ECO:0000313" key="2">
    <source>
        <dbReference type="EMBL" id="KAE9288520.1"/>
    </source>
</evidence>
<dbReference type="AlphaFoldDB" id="A0A6A4CCE0"/>
<name>A0A6A4CCE0_9STRA</name>
<dbReference type="OrthoDB" id="128786at2759"/>
<organism evidence="2 3">
    <name type="scientific">Phytophthora rubi</name>
    <dbReference type="NCBI Taxonomy" id="129364"/>
    <lineage>
        <taxon>Eukaryota</taxon>
        <taxon>Sar</taxon>
        <taxon>Stramenopiles</taxon>
        <taxon>Oomycota</taxon>
        <taxon>Peronosporomycetes</taxon>
        <taxon>Peronosporales</taxon>
        <taxon>Peronosporaceae</taxon>
        <taxon>Phytophthora</taxon>
    </lineage>
</organism>
<protein>
    <submittedName>
        <fullName evidence="2">Uncharacterized protein</fullName>
    </submittedName>
</protein>
<evidence type="ECO:0000313" key="3">
    <source>
        <dbReference type="Proteomes" id="UP000434957"/>
    </source>
</evidence>
<sequence length="252" mass="28562">MAALLCVSNEFSYPQGYGQPRCNHSLREGLQHHPGGLICTILCVRGAAAERRVCGRFLPPVSESAARLVYYCGSFPKGPALVKKIRALNNYFNTPQRFDRLTEMQRYYGLPELSTIVDCDTRVASTVSLFQRTIINYAAFKAYFEQCATYDDPQVFSKLDFADWRLLVEMEAVTESLAELARIEVQRSNQVASELIVLLKFAIDRLYADSYNIYDMDVLRTSKTNEKTLPRRSFHLSALSAEDQICIARVKG</sequence>
<evidence type="ECO:0000313" key="1">
    <source>
        <dbReference type="EMBL" id="KAE8979314.1"/>
    </source>
</evidence>
<reference evidence="2 3" key="1">
    <citation type="submission" date="2018-08" db="EMBL/GenBank/DDBJ databases">
        <title>Genomic investigation of the strawberry pathogen Phytophthora fragariae indicates pathogenicity is determined by transcriptional variation in three key races.</title>
        <authorList>
            <person name="Adams T.M."/>
            <person name="Armitage A.D."/>
            <person name="Sobczyk M.K."/>
            <person name="Bates H.J."/>
            <person name="Dunwell J.M."/>
            <person name="Nellist C.F."/>
            <person name="Harrison R.J."/>
        </authorList>
    </citation>
    <scope>NUCLEOTIDE SEQUENCE [LARGE SCALE GENOMIC DNA]</scope>
    <source>
        <strain evidence="1 4">SCRP324</strain>
        <strain evidence="2 3">SCRP333</strain>
    </source>
</reference>
<dbReference type="EMBL" id="QXFT01003173">
    <property type="protein sequence ID" value="KAE9288520.1"/>
    <property type="molecule type" value="Genomic_DNA"/>
</dbReference>
<dbReference type="EMBL" id="QXFU01003006">
    <property type="protein sequence ID" value="KAE8979314.1"/>
    <property type="molecule type" value="Genomic_DNA"/>
</dbReference>
<comment type="caution">
    <text evidence="2">The sequence shown here is derived from an EMBL/GenBank/DDBJ whole genome shotgun (WGS) entry which is preliminary data.</text>
</comment>
<keyword evidence="3" id="KW-1185">Reference proteome</keyword>
<proteinExistence type="predicted"/>
<dbReference type="Proteomes" id="UP000435112">
    <property type="component" value="Unassembled WGS sequence"/>
</dbReference>